<dbReference type="SUPFAM" id="SSF48576">
    <property type="entry name" value="Terpenoid synthases"/>
    <property type="match status" value="1"/>
</dbReference>
<accession>A0AA37QFP3</accession>
<name>A0AA37QFP3_9BACT</name>
<proteinExistence type="predicted"/>
<dbReference type="Gene3D" id="1.10.600.10">
    <property type="entry name" value="Farnesyl Diphosphate Synthase"/>
    <property type="match status" value="1"/>
</dbReference>
<dbReference type="SFLD" id="SFLDG01018">
    <property type="entry name" value="Squalene/Phytoene_Synthase_Lik"/>
    <property type="match status" value="1"/>
</dbReference>
<evidence type="ECO:0000256" key="1">
    <source>
        <dbReference type="ARBA" id="ARBA00022679"/>
    </source>
</evidence>
<keyword evidence="3" id="KW-1185">Reference proteome</keyword>
<dbReference type="InterPro" id="IPR008949">
    <property type="entry name" value="Isoprenoid_synthase_dom_sf"/>
</dbReference>
<evidence type="ECO:0000313" key="2">
    <source>
        <dbReference type="EMBL" id="GLC28026.1"/>
    </source>
</evidence>
<dbReference type="InterPro" id="IPR033904">
    <property type="entry name" value="Trans_IPPS_HH"/>
</dbReference>
<evidence type="ECO:0000313" key="3">
    <source>
        <dbReference type="Proteomes" id="UP001161325"/>
    </source>
</evidence>
<keyword evidence="1" id="KW-0808">Transferase</keyword>
<dbReference type="GO" id="GO:0051996">
    <property type="term" value="F:squalene synthase [NAD(P)H] activity"/>
    <property type="evidence" value="ECO:0007669"/>
    <property type="project" value="InterPro"/>
</dbReference>
<gene>
    <name evidence="2" type="ORF">rosag_45390</name>
</gene>
<sequence>MPDSSSAAFPTVAPGDDARWCARIVQGHARTFHYASWLLPPEKRRAAYALYAFCRVADDLVDAAPLAGPVAVARQLDDYALALEATLAGRPEGPVFRELHRVLDRHAVPPTVLRELLAGVARDLQPVRYESWRALVTYCEGVASTVGEMCTHVFGVPGGPAMRERALRYARTLGVAMQLTNILRDVGEDARRGRCYLPAEDLAAFGLGVDDVLHRADLARDERWRPFMAFAVGRARSLYEAALPGIALLSPDAQRCALACATGYASILGAIERLGYDTIAQRARVGAAARAEVLWRAWRLRAGDARPGADRVRDAAPEWDLCPTALAVAGGGHATHHRPTDLVKLA</sequence>
<dbReference type="SFLD" id="SFLDG01212">
    <property type="entry name" value="Phytoene_synthase_like"/>
    <property type="match status" value="1"/>
</dbReference>
<dbReference type="InterPro" id="IPR044843">
    <property type="entry name" value="Trans_IPPS_bact-type"/>
</dbReference>
<dbReference type="Proteomes" id="UP001161325">
    <property type="component" value="Unassembled WGS sequence"/>
</dbReference>
<dbReference type="Pfam" id="PF00494">
    <property type="entry name" value="SQS_PSY"/>
    <property type="match status" value="1"/>
</dbReference>
<reference evidence="2" key="1">
    <citation type="submission" date="2022-08" db="EMBL/GenBank/DDBJ databases">
        <title>Draft genome sequencing of Roseisolibacter agri AW1220.</title>
        <authorList>
            <person name="Tobiishi Y."/>
            <person name="Tonouchi A."/>
        </authorList>
    </citation>
    <scope>NUCLEOTIDE SEQUENCE</scope>
    <source>
        <strain evidence="2">AW1220</strain>
    </source>
</reference>
<dbReference type="InterPro" id="IPR002060">
    <property type="entry name" value="Squ/phyt_synthse"/>
</dbReference>
<dbReference type="InterPro" id="IPR019845">
    <property type="entry name" value="Squalene/phytoene_synthase_CS"/>
</dbReference>
<dbReference type="EMBL" id="BRXS01000007">
    <property type="protein sequence ID" value="GLC28026.1"/>
    <property type="molecule type" value="Genomic_DNA"/>
</dbReference>
<dbReference type="PROSITE" id="PS01044">
    <property type="entry name" value="SQUALEN_PHYTOEN_SYN_1"/>
    <property type="match status" value="1"/>
</dbReference>
<dbReference type="AlphaFoldDB" id="A0AA37QFP3"/>
<dbReference type="SFLD" id="SFLDS00005">
    <property type="entry name" value="Isoprenoid_Synthase_Type_I"/>
    <property type="match status" value="1"/>
</dbReference>
<dbReference type="GO" id="GO:0016117">
    <property type="term" value="P:carotenoid biosynthetic process"/>
    <property type="evidence" value="ECO:0007669"/>
    <property type="project" value="UniProtKB-ARBA"/>
</dbReference>
<comment type="caution">
    <text evidence="2">The sequence shown here is derived from an EMBL/GenBank/DDBJ whole genome shotgun (WGS) entry which is preliminary data.</text>
</comment>
<protein>
    <recommendedName>
        <fullName evidence="4">Phytoene synthase</fullName>
    </recommendedName>
</protein>
<dbReference type="RefSeq" id="WP_284352452.1">
    <property type="nucleotide sequence ID" value="NZ_BRXS01000007.1"/>
</dbReference>
<dbReference type="CDD" id="cd00683">
    <property type="entry name" value="Trans_IPPS_HH"/>
    <property type="match status" value="1"/>
</dbReference>
<evidence type="ECO:0008006" key="4">
    <source>
        <dbReference type="Google" id="ProtNLM"/>
    </source>
</evidence>
<dbReference type="GO" id="GO:0004311">
    <property type="term" value="F:geranylgeranyl diphosphate synthase activity"/>
    <property type="evidence" value="ECO:0007669"/>
    <property type="project" value="InterPro"/>
</dbReference>
<dbReference type="PANTHER" id="PTHR31480">
    <property type="entry name" value="BIFUNCTIONAL LYCOPENE CYCLASE/PHYTOENE SYNTHASE"/>
    <property type="match status" value="1"/>
</dbReference>
<dbReference type="PROSITE" id="PS01045">
    <property type="entry name" value="SQUALEN_PHYTOEN_SYN_2"/>
    <property type="match status" value="1"/>
</dbReference>
<organism evidence="2 3">
    <name type="scientific">Roseisolibacter agri</name>
    <dbReference type="NCBI Taxonomy" id="2014610"/>
    <lineage>
        <taxon>Bacteria</taxon>
        <taxon>Pseudomonadati</taxon>
        <taxon>Gemmatimonadota</taxon>
        <taxon>Gemmatimonadia</taxon>
        <taxon>Gemmatimonadales</taxon>
        <taxon>Gemmatimonadaceae</taxon>
        <taxon>Roseisolibacter</taxon>
    </lineage>
</organism>